<keyword evidence="3" id="KW-1185">Reference proteome</keyword>
<keyword evidence="1" id="KW-0812">Transmembrane</keyword>
<proteinExistence type="predicted"/>
<organism evidence="2 3">
    <name type="scientific">Mycetomoellerius zeteki</name>
    <dbReference type="NCBI Taxonomy" id="64791"/>
    <lineage>
        <taxon>Eukaryota</taxon>
        <taxon>Metazoa</taxon>
        <taxon>Ecdysozoa</taxon>
        <taxon>Arthropoda</taxon>
        <taxon>Hexapoda</taxon>
        <taxon>Insecta</taxon>
        <taxon>Pterygota</taxon>
        <taxon>Neoptera</taxon>
        <taxon>Endopterygota</taxon>
        <taxon>Hymenoptera</taxon>
        <taxon>Apocrita</taxon>
        <taxon>Aculeata</taxon>
        <taxon>Formicoidea</taxon>
        <taxon>Formicidae</taxon>
        <taxon>Myrmicinae</taxon>
        <taxon>Mycetomoellerius</taxon>
    </lineage>
</organism>
<feature type="non-terminal residue" evidence="2">
    <location>
        <position position="1"/>
    </location>
</feature>
<sequence length="75" mass="8719">FDLSEIYWRLCFRFNGCLLVIWLLLAGATAGISISSELSVLLHCFWSIGNMYSKSISYLRIKNFIFNDLKKYTTI</sequence>
<protein>
    <submittedName>
        <fullName evidence="2">Uncharacterized protein</fullName>
    </submittedName>
</protein>
<dbReference type="EMBL" id="KQ982649">
    <property type="protein sequence ID" value="KYQ53146.1"/>
    <property type="molecule type" value="Genomic_DNA"/>
</dbReference>
<keyword evidence="1" id="KW-1133">Transmembrane helix</keyword>
<reference evidence="2 3" key="1">
    <citation type="submission" date="2015-09" db="EMBL/GenBank/DDBJ databases">
        <title>Trachymyrmex zeteki WGS genome.</title>
        <authorList>
            <person name="Nygaard S."/>
            <person name="Hu H."/>
            <person name="Boomsma J."/>
            <person name="Zhang G."/>
        </authorList>
    </citation>
    <scope>NUCLEOTIDE SEQUENCE [LARGE SCALE GENOMIC DNA]</scope>
    <source>
        <strain evidence="2">Tzet28-1</strain>
        <tissue evidence="2">Whole body</tissue>
    </source>
</reference>
<name>A0A151WZE0_9HYME</name>
<dbReference type="Proteomes" id="UP000075809">
    <property type="component" value="Unassembled WGS sequence"/>
</dbReference>
<feature type="transmembrane region" description="Helical" evidence="1">
    <location>
        <begin position="40"/>
        <end position="61"/>
    </location>
</feature>
<accession>A0A151WZE0</accession>
<gene>
    <name evidence="2" type="ORF">ALC60_07876</name>
</gene>
<feature type="transmembrane region" description="Helical" evidence="1">
    <location>
        <begin position="12"/>
        <end position="34"/>
    </location>
</feature>
<dbReference type="AlphaFoldDB" id="A0A151WZE0"/>
<evidence type="ECO:0000313" key="2">
    <source>
        <dbReference type="EMBL" id="KYQ53146.1"/>
    </source>
</evidence>
<evidence type="ECO:0000256" key="1">
    <source>
        <dbReference type="SAM" id="Phobius"/>
    </source>
</evidence>
<evidence type="ECO:0000313" key="3">
    <source>
        <dbReference type="Proteomes" id="UP000075809"/>
    </source>
</evidence>
<keyword evidence="1" id="KW-0472">Membrane</keyword>